<proteinExistence type="predicted"/>
<accession>A0ACB8SNV1</accession>
<evidence type="ECO:0000313" key="1">
    <source>
        <dbReference type="EMBL" id="KAI0057630.1"/>
    </source>
</evidence>
<comment type="caution">
    <text evidence="1">The sequence shown here is derived from an EMBL/GenBank/DDBJ whole genome shotgun (WGS) entry which is preliminary data.</text>
</comment>
<reference evidence="1" key="1">
    <citation type="submission" date="2021-03" db="EMBL/GenBank/DDBJ databases">
        <authorList>
            <consortium name="DOE Joint Genome Institute"/>
            <person name="Ahrendt S."/>
            <person name="Looney B.P."/>
            <person name="Miyauchi S."/>
            <person name="Morin E."/>
            <person name="Drula E."/>
            <person name="Courty P.E."/>
            <person name="Chicoki N."/>
            <person name="Fauchery L."/>
            <person name="Kohler A."/>
            <person name="Kuo A."/>
            <person name="Labutti K."/>
            <person name="Pangilinan J."/>
            <person name="Lipzen A."/>
            <person name="Riley R."/>
            <person name="Andreopoulos W."/>
            <person name="He G."/>
            <person name="Johnson J."/>
            <person name="Barry K.W."/>
            <person name="Grigoriev I.V."/>
            <person name="Nagy L."/>
            <person name="Hibbett D."/>
            <person name="Henrissat B."/>
            <person name="Matheny P.B."/>
            <person name="Labbe J."/>
            <person name="Martin F."/>
        </authorList>
    </citation>
    <scope>NUCLEOTIDE SEQUENCE</scope>
    <source>
        <strain evidence="1">HHB10654</strain>
    </source>
</reference>
<gene>
    <name evidence="1" type="ORF">BV25DRAFT_1357538</name>
</gene>
<name>A0ACB8SNV1_9AGAM</name>
<protein>
    <submittedName>
        <fullName evidence="1">Uncharacterized protein</fullName>
    </submittedName>
</protein>
<sequence>MDCQAVDSPGIAPETGPTKSLGFLGTLPNELIYAIFDEIHSLQDIISFCLAHKRLEQVGRRTLDNIHAIYPEWAGKRVICVGDYVEDLPDDVLTEEEEEEIAEQGGLYSVAKREYLALQVGIGFPYAERSFVRRLPRDEQIRFIQLETPYFPADREWVLCNLTTREYVRADAVAKLGGYKSKGPIGDMNVRVGLGTALLSRICWTADRSGSYLSYDILDGEWAGHRFEITTIERMEGGQNAKWTDVSEEVVEELRDLYKAEARSGVAFL</sequence>
<keyword evidence="2" id="KW-1185">Reference proteome</keyword>
<organism evidence="1 2">
    <name type="scientific">Artomyces pyxidatus</name>
    <dbReference type="NCBI Taxonomy" id="48021"/>
    <lineage>
        <taxon>Eukaryota</taxon>
        <taxon>Fungi</taxon>
        <taxon>Dikarya</taxon>
        <taxon>Basidiomycota</taxon>
        <taxon>Agaricomycotina</taxon>
        <taxon>Agaricomycetes</taxon>
        <taxon>Russulales</taxon>
        <taxon>Auriscalpiaceae</taxon>
        <taxon>Artomyces</taxon>
    </lineage>
</organism>
<reference evidence="1" key="2">
    <citation type="journal article" date="2022" name="New Phytol.">
        <title>Evolutionary transition to the ectomycorrhizal habit in the genomes of a hyperdiverse lineage of mushroom-forming fungi.</title>
        <authorList>
            <person name="Looney B."/>
            <person name="Miyauchi S."/>
            <person name="Morin E."/>
            <person name="Drula E."/>
            <person name="Courty P.E."/>
            <person name="Kohler A."/>
            <person name="Kuo A."/>
            <person name="LaButti K."/>
            <person name="Pangilinan J."/>
            <person name="Lipzen A."/>
            <person name="Riley R."/>
            <person name="Andreopoulos W."/>
            <person name="He G."/>
            <person name="Johnson J."/>
            <person name="Nolan M."/>
            <person name="Tritt A."/>
            <person name="Barry K.W."/>
            <person name="Grigoriev I.V."/>
            <person name="Nagy L.G."/>
            <person name="Hibbett D."/>
            <person name="Henrissat B."/>
            <person name="Matheny P.B."/>
            <person name="Labbe J."/>
            <person name="Martin F.M."/>
        </authorList>
    </citation>
    <scope>NUCLEOTIDE SEQUENCE</scope>
    <source>
        <strain evidence="1">HHB10654</strain>
    </source>
</reference>
<evidence type="ECO:0000313" key="2">
    <source>
        <dbReference type="Proteomes" id="UP000814140"/>
    </source>
</evidence>
<dbReference type="EMBL" id="MU277244">
    <property type="protein sequence ID" value="KAI0057630.1"/>
    <property type="molecule type" value="Genomic_DNA"/>
</dbReference>
<dbReference type="Proteomes" id="UP000814140">
    <property type="component" value="Unassembled WGS sequence"/>
</dbReference>